<dbReference type="Proteomes" id="UP000521943">
    <property type="component" value="Unassembled WGS sequence"/>
</dbReference>
<gene>
    <name evidence="3" type="ORF">DFP72DRAFT_178794</name>
</gene>
<evidence type="ECO:0000259" key="2">
    <source>
        <dbReference type="PROSITE" id="PS50837"/>
    </source>
</evidence>
<dbReference type="Gene3D" id="3.40.50.300">
    <property type="entry name" value="P-loop containing nucleotide triphosphate hydrolases"/>
    <property type="match status" value="1"/>
</dbReference>
<dbReference type="InterPro" id="IPR007111">
    <property type="entry name" value="NACHT_NTPase"/>
</dbReference>
<dbReference type="SUPFAM" id="SSF52540">
    <property type="entry name" value="P-loop containing nucleoside triphosphate hydrolases"/>
    <property type="match status" value="1"/>
</dbReference>
<dbReference type="EMBL" id="JACGCI010000018">
    <property type="protein sequence ID" value="KAF6758670.1"/>
    <property type="molecule type" value="Genomic_DNA"/>
</dbReference>
<evidence type="ECO:0000313" key="3">
    <source>
        <dbReference type="EMBL" id="KAF6758670.1"/>
    </source>
</evidence>
<feature type="domain" description="NACHT" evidence="2">
    <location>
        <begin position="133"/>
        <end position="289"/>
    </location>
</feature>
<reference evidence="3 4" key="1">
    <citation type="submission" date="2020-07" db="EMBL/GenBank/DDBJ databases">
        <title>Comparative genomics of pyrophilous fungi reveals a link between fire events and developmental genes.</title>
        <authorList>
            <consortium name="DOE Joint Genome Institute"/>
            <person name="Steindorff A.S."/>
            <person name="Carver A."/>
            <person name="Calhoun S."/>
            <person name="Stillman K."/>
            <person name="Liu H."/>
            <person name="Lipzen A."/>
            <person name="Pangilinan J."/>
            <person name="Labutti K."/>
            <person name="Bruns T.D."/>
            <person name="Grigoriev I.V."/>
        </authorList>
    </citation>
    <scope>NUCLEOTIDE SEQUENCE [LARGE SCALE GENOMIC DNA]</scope>
    <source>
        <strain evidence="3 4">CBS 144469</strain>
    </source>
</reference>
<dbReference type="InterPro" id="IPR027417">
    <property type="entry name" value="P-loop_NTPase"/>
</dbReference>
<accession>A0A8H6I4C3</accession>
<name>A0A8H6I4C3_9AGAR</name>
<evidence type="ECO:0000256" key="1">
    <source>
        <dbReference type="ARBA" id="ARBA00022737"/>
    </source>
</evidence>
<dbReference type="PROSITE" id="PS50837">
    <property type="entry name" value="NACHT"/>
    <property type="match status" value="1"/>
</dbReference>
<evidence type="ECO:0000313" key="4">
    <source>
        <dbReference type="Proteomes" id="UP000521943"/>
    </source>
</evidence>
<dbReference type="InterPro" id="IPR056884">
    <property type="entry name" value="NPHP3-like_N"/>
</dbReference>
<dbReference type="AlphaFoldDB" id="A0A8H6I4C3"/>
<dbReference type="OrthoDB" id="3027122at2759"/>
<keyword evidence="4" id="KW-1185">Reference proteome</keyword>
<dbReference type="PANTHER" id="PTHR10039:SF14">
    <property type="entry name" value="NACHT DOMAIN-CONTAINING PROTEIN"/>
    <property type="match status" value="1"/>
</dbReference>
<sequence>MSSPTWNIPGGVEVIRADTMINTETFKGPCYLQVEGESILTRISDHPHEPLHINLDVPGTKTFPKYTTVITTGRVVDRTIPLVDINKRFANVIAQSAMWSSAGVGNMPPCLPNTRVEVLSVVMDWATNPNAKKFLWFSGPPLSGKSTISMTVAKALDTKGLLAAGFFFSSHILAKDLIPTLVYQIIQHRSLDALRQCTLSALRKELLAPTETMKRQLEKLLLEPLRQIPEEDRDEERKKLVIVIDALDECQGKSGGYFNPRVHREILETLVEATEDPAFPFRILVSGRPQMSTVRFFSTTGKDAALQVFLDRKYCPDADIDLYLKSKFADIRREYSDLPLDWPGEETVLHLVKRSAGLIGYAALTAMFIEYGTRSPVYQLSCLLGIRGATTTEEPFAFLDALYSRILSGPDGDSVFPSMWVSLIGLDLLKGLPAYFLDRFLELEPLDSVPCHGVLAPLLQIPQPGDTTTSYSMPLHSQALQEYLDNPSRCDPRFYSAVAERKEFLLDRYISVLKDKGPRRGMWATSLERDEFLKHFIPLVGHFELWISEMSPDKAYFKPEDYLACDVDWFMSILLEQLKDGSETAVVQAMFDNVHRGCKRRCDSACAHWRRSIVKACQDCNRAIPDAGRHRAEAQAVVA</sequence>
<dbReference type="Pfam" id="PF24883">
    <property type="entry name" value="NPHP3_N"/>
    <property type="match status" value="1"/>
</dbReference>
<comment type="caution">
    <text evidence="3">The sequence shown here is derived from an EMBL/GenBank/DDBJ whole genome shotgun (WGS) entry which is preliminary data.</text>
</comment>
<protein>
    <recommendedName>
        <fullName evidence="2">NACHT domain-containing protein</fullName>
    </recommendedName>
</protein>
<proteinExistence type="predicted"/>
<keyword evidence="1" id="KW-0677">Repeat</keyword>
<dbReference type="PANTHER" id="PTHR10039">
    <property type="entry name" value="AMELOGENIN"/>
    <property type="match status" value="1"/>
</dbReference>
<organism evidence="3 4">
    <name type="scientific">Ephemerocybe angulata</name>
    <dbReference type="NCBI Taxonomy" id="980116"/>
    <lineage>
        <taxon>Eukaryota</taxon>
        <taxon>Fungi</taxon>
        <taxon>Dikarya</taxon>
        <taxon>Basidiomycota</taxon>
        <taxon>Agaricomycotina</taxon>
        <taxon>Agaricomycetes</taxon>
        <taxon>Agaricomycetidae</taxon>
        <taxon>Agaricales</taxon>
        <taxon>Agaricineae</taxon>
        <taxon>Psathyrellaceae</taxon>
        <taxon>Ephemerocybe</taxon>
    </lineage>
</organism>